<evidence type="ECO:0000313" key="3">
    <source>
        <dbReference type="Proteomes" id="UP000181897"/>
    </source>
</evidence>
<protein>
    <submittedName>
        <fullName evidence="2">Uncharacterized protein</fullName>
    </submittedName>
</protein>
<dbReference type="EMBL" id="CP018076">
    <property type="protein sequence ID" value="APE43350.1"/>
    <property type="molecule type" value="Genomic_DNA"/>
</dbReference>
<feature type="chain" id="PRO_5009616851" evidence="1">
    <location>
        <begin position="22"/>
        <end position="115"/>
    </location>
</feature>
<evidence type="ECO:0000313" key="2">
    <source>
        <dbReference type="EMBL" id="APE43350.1"/>
    </source>
</evidence>
<dbReference type="STRING" id="1917485.BOO69_07915"/>
<feature type="signal peptide" evidence="1">
    <location>
        <begin position="1"/>
        <end position="21"/>
    </location>
</feature>
<proteinExistence type="predicted"/>
<dbReference type="Proteomes" id="UP000181897">
    <property type="component" value="Chromosome"/>
</dbReference>
<gene>
    <name evidence="2" type="ORF">BOO69_07915</name>
</gene>
<evidence type="ECO:0000256" key="1">
    <source>
        <dbReference type="SAM" id="SignalP"/>
    </source>
</evidence>
<keyword evidence="3" id="KW-1185">Reference proteome</keyword>
<dbReference type="RefSeq" id="WP_071971682.1">
    <property type="nucleotide sequence ID" value="NZ_CP018076.1"/>
</dbReference>
<keyword evidence="1" id="KW-0732">Signal</keyword>
<sequence length="115" mass="11320">MRKIFALTAAVAMSVAAGASAQTTAQASVLGETGNPQYPLRVQGTNGQIYSCASEIETVDGVRARRCIQDGDAGPLFASGAGLATGGAVAAGALLLVVLAANDGSSSTTTTTTDN</sequence>
<dbReference type="KEGG" id="suam:BOO69_07915"/>
<dbReference type="AlphaFoldDB" id="A0A1J0WGU3"/>
<reference evidence="2 3" key="1">
    <citation type="submission" date="2016-11" db="EMBL/GenBank/DDBJ databases">
        <title>Complete genome sequence of Sulfitobacter sp. AM1-D1, a toxic bacteria associated with marine dinoflagellate Alexandrium minutum in East China Sea.</title>
        <authorList>
            <person name="Yang Q."/>
            <person name="Zhang X."/>
            <person name="Tian X."/>
        </authorList>
    </citation>
    <scope>NUCLEOTIDE SEQUENCE [LARGE SCALE GENOMIC DNA]</scope>
    <source>
        <strain evidence="2 3">AM1-D1</strain>
    </source>
</reference>
<name>A0A1J0WGU3_9RHOB</name>
<accession>A0A1J0WGU3</accession>
<organism evidence="2 3">
    <name type="scientific">Sulfitobacter alexandrii</name>
    <dbReference type="NCBI Taxonomy" id="1917485"/>
    <lineage>
        <taxon>Bacteria</taxon>
        <taxon>Pseudomonadati</taxon>
        <taxon>Pseudomonadota</taxon>
        <taxon>Alphaproteobacteria</taxon>
        <taxon>Rhodobacterales</taxon>
        <taxon>Roseobacteraceae</taxon>
        <taxon>Sulfitobacter</taxon>
    </lineage>
</organism>
<dbReference type="OrthoDB" id="7728386at2"/>